<feature type="region of interest" description="Disordered" evidence="10">
    <location>
        <begin position="1556"/>
        <end position="1594"/>
    </location>
</feature>
<dbReference type="PANTHER" id="PTHR45888">
    <property type="entry name" value="HL01030P-RELATED"/>
    <property type="match status" value="1"/>
</dbReference>
<dbReference type="InterPro" id="IPR013083">
    <property type="entry name" value="Znf_RING/FYVE/PHD"/>
</dbReference>
<evidence type="ECO:0000256" key="8">
    <source>
        <dbReference type="ARBA" id="ARBA00023242"/>
    </source>
</evidence>
<evidence type="ECO:0000313" key="13">
    <source>
        <dbReference type="Proteomes" id="UP001152798"/>
    </source>
</evidence>
<dbReference type="InterPro" id="IPR001965">
    <property type="entry name" value="Znf_PHD"/>
</dbReference>
<accession>A0A9P0E062</accession>
<dbReference type="GO" id="GO:0005634">
    <property type="term" value="C:nucleus"/>
    <property type="evidence" value="ECO:0007669"/>
    <property type="project" value="UniProtKB-SubCell"/>
</dbReference>
<name>A0A9P0E062_NEZVI</name>
<evidence type="ECO:0000259" key="11">
    <source>
        <dbReference type="PROSITE" id="PS50016"/>
    </source>
</evidence>
<dbReference type="Proteomes" id="UP001152798">
    <property type="component" value="Chromosome 1"/>
</dbReference>
<keyword evidence="3" id="KW-0677">Repeat</keyword>
<comment type="subcellular location">
    <subcellularLocation>
        <location evidence="1">Nucleus</location>
    </subcellularLocation>
</comment>
<evidence type="ECO:0000256" key="9">
    <source>
        <dbReference type="PROSITE-ProRule" id="PRU00146"/>
    </source>
</evidence>
<feature type="region of interest" description="Disordered" evidence="10">
    <location>
        <begin position="44"/>
        <end position="64"/>
    </location>
</feature>
<feature type="domain" description="PHD-type" evidence="11">
    <location>
        <begin position="2243"/>
        <end position="2302"/>
    </location>
</feature>
<keyword evidence="7" id="KW-0804">Transcription</keyword>
<dbReference type="InterPro" id="IPR019787">
    <property type="entry name" value="Znf_PHD-finger"/>
</dbReference>
<gene>
    <name evidence="12" type="ORF">NEZAVI_LOCUS129</name>
</gene>
<keyword evidence="13" id="KW-1185">Reference proteome</keyword>
<protein>
    <recommendedName>
        <fullName evidence="11">PHD-type domain-containing protein</fullName>
    </recommendedName>
</protein>
<keyword evidence="5" id="KW-0862">Zinc</keyword>
<feature type="compositionally biased region" description="Basic and acidic residues" evidence="10">
    <location>
        <begin position="1875"/>
        <end position="1892"/>
    </location>
</feature>
<evidence type="ECO:0000313" key="12">
    <source>
        <dbReference type="EMBL" id="CAH1388520.1"/>
    </source>
</evidence>
<evidence type="ECO:0000256" key="7">
    <source>
        <dbReference type="ARBA" id="ARBA00023163"/>
    </source>
</evidence>
<feature type="region of interest" description="Disordered" evidence="10">
    <location>
        <begin position="1772"/>
        <end position="1811"/>
    </location>
</feature>
<dbReference type="GO" id="GO:0008270">
    <property type="term" value="F:zinc ion binding"/>
    <property type="evidence" value="ECO:0007669"/>
    <property type="project" value="UniProtKB-KW"/>
</dbReference>
<dbReference type="Pfam" id="PF00628">
    <property type="entry name" value="PHD"/>
    <property type="match status" value="1"/>
</dbReference>
<feature type="compositionally biased region" description="Low complexity" evidence="10">
    <location>
        <begin position="1786"/>
        <end position="1804"/>
    </location>
</feature>
<evidence type="ECO:0000256" key="6">
    <source>
        <dbReference type="ARBA" id="ARBA00023015"/>
    </source>
</evidence>
<dbReference type="Gene3D" id="3.30.40.10">
    <property type="entry name" value="Zinc/RING finger domain, C3HC4 (zinc finger)"/>
    <property type="match status" value="1"/>
</dbReference>
<dbReference type="OrthoDB" id="1903104at2759"/>
<feature type="compositionally biased region" description="Polar residues" evidence="10">
    <location>
        <begin position="737"/>
        <end position="746"/>
    </location>
</feature>
<sequence length="2388" mass="263955">MDDPNLMQNTTSISPEKKDIMTSVSPPKRTIVLGVVNTTGMKSTNINRKRRWDQPPEELSGPPTIKKLCISENEAFPVNETESLETASAVSPNVDRINSQCDNISGLSNQSTHPMLVENEEISVELPQSHSSDISSEASAMSIDLPEDNSDKCKPPQCEPSADIKSCSDSNENTSEVNILESCDRLQCVETVNPPTNDSRFIVSDVTVNKEAPSVTVRETKTVKHELKSNASATVISHQSDELRRIMFSYDEGSSDSDTMESSKEDNADESISSSKKDENVISVHPSSVSPSGIDILPTSLETSDSASERVSFKDTIISENDITNVSSVLIDEKPLSIQPEYNSNETDAFIGSSKSLENLEENKESLMESQFNIPNENEVVESTTDIEINSDSLANKISNTNQDSILDADTTENSPQEANIRYLDSDNQNSAEDSVINKTDSINIPSCEGIKNDKVVESIEDVVSTNNDFEDKIDLDQKSEVETVSKELISNYDYAEAKMINSDDKIQEKYPMNETSLNTINQEAIEKTVEYDNGQLELENPSEDKSQLEPETIQIAKKDINIDDKMEINSSVESHVSSSADTLVNKKSTETNISPVPGTTSSLDDFIQEEEISSKVEVTPDEPETVLLSSESTDQNHKLVHCKEMQKVDAEIADESLVNETINIDETTKFNSSEVTVEDDLEHSKRPEDSQNDLTVIKTSEEKCNSLRFQSGTEQVHLNDSNILISNKLQEVDPSSEINSNVTDSLNEEDADSSMDVTPSENIDPAVMEVILGSNEGTATIKEVVNDSSVINRTSEPDLKINVSEHPESVSTNTNFEEKMEIVNETNSETELEKIVCGKECTADMIESDIVERNIETPPESDMIIDNNSKLIGINKDSDISVSEVIEVNHPVSSVSVENVVEIINASKVIENDIGIDNCSETNIEIVENTEHEIIEKSDSEQLCNALISKRDPAIETSEKIEEISVFENTEPTIGAAEDTETDLKLHEINELDSESDKINEPDCRMTDIIESNNTELDSVDVDQTEITSIENNDIEISTEEAIETEISIEENVEDELCTLESDEIVAVEANVNSLNDMENVITSEGSIDLGSSAVENVMTIENCDNEMNVGETDEVDTVQNDENVTITSEAEIAEADSKTDNTFQNPTETESNVGDISPSRRTIDQELKVLEDVSESTEIKHVSDSTRDILKELVIQEEIAIDEDSAIEECVYDSASIAEREDDIVITSVDSPPYEDALSPSPEESKMFEKSIDVSDTIGDEMSIDEAVVDESKTIAEEIDEAKVVPSVELSSELAYDEGSILQDDSKTLADDIEESFIVEEVVTCESPESNKDADDFVSVNEDLSSPLIVFEETCETTESFVNNEVNAVIKENTVDSEVSAIDNQNEISNDSNLDFKKYDDVNIEKSVQKHISISKDLTNEQSVNSIRADSPLLDMECESSVNSIIKSDSDVEMEVVEIPSIEKSNVGLKIDSIKVDKPPSSVLNIGSDLSAIAKDIGINIPLLTTVNNSSVLVKDKPTTTSVADINRSGTISGIDPKLEPITLRIYKDNLSVKTDDLDSPKKNRSPKLSSELKSQLSPHIKSSDSRSSLSPTTKKLEFTLKIAKDVNTNISRATMSPKSSVSPSGIHKPGDILRAELTSESGRNSPGYLSPESGQNKVKLKIQKPGLSKDYISHIHSGIKEEPAKKDDVDHSSGISLPKPPIEIGNVFKKMMETEKINDPKPEINADHSLNSPLMATPITIPVVRKRGRPRKILQNVLPAVDPNFNSNLTPGLSPGMPFNHTPGASPGLDGSSGLDSSESSRMVRSCRARTKPIVVKTRKPRGGGARGGMRGRGAISSGVGGIVRNLVAEMDPEKLAAKLSEREKAELAKIEERKERQRQERHAKNEAKKAKKLARKLKDEERRLKKLREKAEKAEAAAPQVFEEETRMSAPDGGSRGHTPAPASALSRLNQTSEHNEESQNSISTPTSSQIKRGRMEIPIDPECKEVRVEHLAEYQWQGSELFMIQEQVSLYLGVKSFKRKYPDLKRRSVEAEERTFLEDSGLVPKSMCDLGLTAVSSAEILDIMFQDFPDKYEEFRKYVREKQAKEASFKQKAVFASLKQDKSKGEPREQALEAVAMWNSNLNRERREDRRCALDLQTFTVHYPKQLRDRMSRPVPKAGLYPVSLIPGQFSDAYKVYTPTELMYFPLNTVMYGPLKPNERQPMNPSDGSGSDSSSSSTSDDSSSSSSECESEDESGATRECKICNGEKKTNRESHPEILLQCSNCKGLCHPTCQEITPEMLPHIKKYTWHCSNCKKCTMCKNTTKDDKMLFCDLCDRGYHIHCVGLKKAPEGRWHCSVCSFCTVCGSKDPGGQEWNYEYKKTDKGVRLYQRTLCVPCSKNALM</sequence>
<feature type="compositionally biased region" description="Basic and acidic residues" evidence="10">
    <location>
        <begin position="1900"/>
        <end position="1919"/>
    </location>
</feature>
<feature type="region of interest" description="Disordered" evidence="10">
    <location>
        <begin position="1134"/>
        <end position="1159"/>
    </location>
</feature>
<feature type="compositionally biased region" description="Polar residues" evidence="10">
    <location>
        <begin position="1142"/>
        <end position="1156"/>
    </location>
</feature>
<organism evidence="12 13">
    <name type="scientific">Nezara viridula</name>
    <name type="common">Southern green stink bug</name>
    <name type="synonym">Cimex viridulus</name>
    <dbReference type="NCBI Taxonomy" id="85310"/>
    <lineage>
        <taxon>Eukaryota</taxon>
        <taxon>Metazoa</taxon>
        <taxon>Ecdysozoa</taxon>
        <taxon>Arthropoda</taxon>
        <taxon>Hexapoda</taxon>
        <taxon>Insecta</taxon>
        <taxon>Pterygota</taxon>
        <taxon>Neoptera</taxon>
        <taxon>Paraneoptera</taxon>
        <taxon>Hemiptera</taxon>
        <taxon>Heteroptera</taxon>
        <taxon>Panheteroptera</taxon>
        <taxon>Pentatomomorpha</taxon>
        <taxon>Pentatomoidea</taxon>
        <taxon>Pentatomidae</taxon>
        <taxon>Pentatominae</taxon>
        <taxon>Nezara</taxon>
    </lineage>
</organism>
<feature type="region of interest" description="Disordered" evidence="10">
    <location>
        <begin position="1"/>
        <end position="23"/>
    </location>
</feature>
<evidence type="ECO:0000256" key="10">
    <source>
        <dbReference type="SAM" id="MobiDB-lite"/>
    </source>
</evidence>
<evidence type="ECO:0000256" key="1">
    <source>
        <dbReference type="ARBA" id="ARBA00004123"/>
    </source>
</evidence>
<proteinExistence type="predicted"/>
<dbReference type="CDD" id="cd15529">
    <property type="entry name" value="PHD2_PHF10"/>
    <property type="match status" value="1"/>
</dbReference>
<feature type="compositionally biased region" description="Polar residues" evidence="10">
    <location>
        <begin position="1"/>
        <end position="14"/>
    </location>
</feature>
<evidence type="ECO:0000256" key="4">
    <source>
        <dbReference type="ARBA" id="ARBA00022771"/>
    </source>
</evidence>
<keyword evidence="6" id="KW-0805">Transcription regulation</keyword>
<feature type="compositionally biased region" description="Low complexity" evidence="10">
    <location>
        <begin position="2211"/>
        <end position="2233"/>
    </location>
</feature>
<dbReference type="InterPro" id="IPR011011">
    <property type="entry name" value="Znf_FYVE_PHD"/>
</dbReference>
<keyword evidence="2" id="KW-0479">Metal-binding</keyword>
<evidence type="ECO:0000256" key="2">
    <source>
        <dbReference type="ARBA" id="ARBA00022723"/>
    </source>
</evidence>
<feature type="region of interest" description="Disordered" evidence="10">
    <location>
        <begin position="1875"/>
        <end position="1979"/>
    </location>
</feature>
<dbReference type="SMART" id="SM00249">
    <property type="entry name" value="PHD"/>
    <property type="match status" value="2"/>
</dbReference>
<dbReference type="PANTHER" id="PTHR45888:SF4">
    <property type="entry name" value="PHD FINGER PROTEIN 10"/>
    <property type="match status" value="1"/>
</dbReference>
<feature type="domain" description="PHD-type" evidence="11">
    <location>
        <begin position="2299"/>
        <end position="2347"/>
    </location>
</feature>
<evidence type="ECO:0000256" key="3">
    <source>
        <dbReference type="ARBA" id="ARBA00022737"/>
    </source>
</evidence>
<dbReference type="CDD" id="cd21085">
    <property type="entry name" value="WH_NTD_PHF10"/>
    <property type="match status" value="1"/>
</dbReference>
<dbReference type="PROSITE" id="PS50016">
    <property type="entry name" value="ZF_PHD_2"/>
    <property type="match status" value="2"/>
</dbReference>
<dbReference type="SUPFAM" id="SSF57903">
    <property type="entry name" value="FYVE/PHD zinc finger"/>
    <property type="match status" value="2"/>
</dbReference>
<feature type="region of interest" description="Disordered" evidence="10">
    <location>
        <begin position="2200"/>
        <end position="2237"/>
    </location>
</feature>
<keyword evidence="4 9" id="KW-0863">Zinc-finger</keyword>
<feature type="compositionally biased region" description="Polar residues" evidence="10">
    <location>
        <begin position="1951"/>
        <end position="1975"/>
    </location>
</feature>
<feature type="compositionally biased region" description="Low complexity" evidence="10">
    <location>
        <begin position="283"/>
        <end position="292"/>
    </location>
</feature>
<evidence type="ECO:0000256" key="5">
    <source>
        <dbReference type="ARBA" id="ARBA00022833"/>
    </source>
</evidence>
<reference evidence="12" key="1">
    <citation type="submission" date="2022-01" db="EMBL/GenBank/DDBJ databases">
        <authorList>
            <person name="King R."/>
        </authorList>
    </citation>
    <scope>NUCLEOTIDE SEQUENCE</scope>
</reference>
<feature type="region of interest" description="Disordered" evidence="10">
    <location>
        <begin position="734"/>
        <end position="761"/>
    </location>
</feature>
<dbReference type="EMBL" id="OV725077">
    <property type="protein sequence ID" value="CAH1388520.1"/>
    <property type="molecule type" value="Genomic_DNA"/>
</dbReference>
<feature type="region of interest" description="Disordered" evidence="10">
    <location>
        <begin position="252"/>
        <end position="310"/>
    </location>
</feature>
<feature type="region of interest" description="Disordered" evidence="10">
    <location>
        <begin position="128"/>
        <end position="157"/>
    </location>
</feature>
<keyword evidence="8" id="KW-0539">Nucleus</keyword>
<feature type="compositionally biased region" description="Polar residues" evidence="10">
    <location>
        <begin position="1569"/>
        <end position="1580"/>
    </location>
</feature>
<feature type="compositionally biased region" description="Low complexity" evidence="10">
    <location>
        <begin position="129"/>
        <end position="144"/>
    </location>
</feature>